<keyword evidence="3" id="KW-1185">Reference proteome</keyword>
<name>A0A4Z2EID6_9TELE</name>
<gene>
    <name evidence="2" type="ORF">EYF80_061327</name>
</gene>
<comment type="caution">
    <text evidence="2">The sequence shown here is derived from an EMBL/GenBank/DDBJ whole genome shotgun (WGS) entry which is preliminary data.</text>
</comment>
<accession>A0A4Z2EID6</accession>
<evidence type="ECO:0000313" key="2">
    <source>
        <dbReference type="EMBL" id="TNN28525.1"/>
    </source>
</evidence>
<proteinExistence type="predicted"/>
<evidence type="ECO:0000313" key="3">
    <source>
        <dbReference type="Proteomes" id="UP000314294"/>
    </source>
</evidence>
<feature type="region of interest" description="Disordered" evidence="1">
    <location>
        <begin position="37"/>
        <end position="117"/>
    </location>
</feature>
<dbReference type="AlphaFoldDB" id="A0A4Z2EID6"/>
<sequence>MDLRSVSMASWLVLANSDSPLTAISWSFTRSRPSCWWPRKHIGGGGGGEERERKRSKRKEKLDCMEKGGERRKRAEGRRRRKEKESRERASDKSKGTLHLDGGEEEGDDFREAEFWD</sequence>
<dbReference type="EMBL" id="SRLO01006803">
    <property type="protein sequence ID" value="TNN28525.1"/>
    <property type="molecule type" value="Genomic_DNA"/>
</dbReference>
<feature type="compositionally biased region" description="Basic residues" evidence="1">
    <location>
        <begin position="70"/>
        <end position="82"/>
    </location>
</feature>
<evidence type="ECO:0000256" key="1">
    <source>
        <dbReference type="SAM" id="MobiDB-lite"/>
    </source>
</evidence>
<feature type="compositionally biased region" description="Basic and acidic residues" evidence="1">
    <location>
        <begin position="60"/>
        <end position="69"/>
    </location>
</feature>
<organism evidence="2 3">
    <name type="scientific">Liparis tanakae</name>
    <name type="common">Tanaka's snailfish</name>
    <dbReference type="NCBI Taxonomy" id="230148"/>
    <lineage>
        <taxon>Eukaryota</taxon>
        <taxon>Metazoa</taxon>
        <taxon>Chordata</taxon>
        <taxon>Craniata</taxon>
        <taxon>Vertebrata</taxon>
        <taxon>Euteleostomi</taxon>
        <taxon>Actinopterygii</taxon>
        <taxon>Neopterygii</taxon>
        <taxon>Teleostei</taxon>
        <taxon>Neoteleostei</taxon>
        <taxon>Acanthomorphata</taxon>
        <taxon>Eupercaria</taxon>
        <taxon>Perciformes</taxon>
        <taxon>Cottioidei</taxon>
        <taxon>Cottales</taxon>
        <taxon>Liparidae</taxon>
        <taxon>Liparis</taxon>
    </lineage>
</organism>
<reference evidence="2 3" key="1">
    <citation type="submission" date="2019-03" db="EMBL/GenBank/DDBJ databases">
        <title>First draft genome of Liparis tanakae, snailfish: a comprehensive survey of snailfish specific genes.</title>
        <authorList>
            <person name="Kim W."/>
            <person name="Song I."/>
            <person name="Jeong J.-H."/>
            <person name="Kim D."/>
            <person name="Kim S."/>
            <person name="Ryu S."/>
            <person name="Song J.Y."/>
            <person name="Lee S.K."/>
        </authorList>
    </citation>
    <scope>NUCLEOTIDE SEQUENCE [LARGE SCALE GENOMIC DNA]</scope>
    <source>
        <tissue evidence="2">Muscle</tissue>
    </source>
</reference>
<protein>
    <submittedName>
        <fullName evidence="2">Uncharacterized protein</fullName>
    </submittedName>
</protein>
<dbReference type="Proteomes" id="UP000314294">
    <property type="component" value="Unassembled WGS sequence"/>
</dbReference>
<feature type="compositionally biased region" description="Basic and acidic residues" evidence="1">
    <location>
        <begin position="83"/>
        <end position="95"/>
    </location>
</feature>